<keyword evidence="1" id="KW-0805">Transcription regulation</keyword>
<keyword evidence="6" id="KW-1185">Reference proteome</keyword>
<dbReference type="Pfam" id="PF00455">
    <property type="entry name" value="DeoRC"/>
    <property type="match status" value="1"/>
</dbReference>
<dbReference type="Gene3D" id="3.40.50.1360">
    <property type="match status" value="1"/>
</dbReference>
<dbReference type="SUPFAM" id="SSF46785">
    <property type="entry name" value="Winged helix' DNA-binding domain"/>
    <property type="match status" value="1"/>
</dbReference>
<dbReference type="InterPro" id="IPR001034">
    <property type="entry name" value="DeoR_HTH"/>
</dbReference>
<dbReference type="EMBL" id="JBHSEP010000031">
    <property type="protein sequence ID" value="MFC4601842.1"/>
    <property type="molecule type" value="Genomic_DNA"/>
</dbReference>
<dbReference type="PANTHER" id="PTHR30363:SF44">
    <property type="entry name" value="AGA OPERON TRANSCRIPTIONAL REPRESSOR-RELATED"/>
    <property type="match status" value="1"/>
</dbReference>
<reference evidence="6" key="1">
    <citation type="journal article" date="2019" name="Int. J. Syst. Evol. Microbiol.">
        <title>The Global Catalogue of Microorganisms (GCM) 10K type strain sequencing project: providing services to taxonomists for standard genome sequencing and annotation.</title>
        <authorList>
            <consortium name="The Broad Institute Genomics Platform"/>
            <consortium name="The Broad Institute Genome Sequencing Center for Infectious Disease"/>
            <person name="Wu L."/>
            <person name="Ma J."/>
        </authorList>
    </citation>
    <scope>NUCLEOTIDE SEQUENCE [LARGE SCALE GENOMIC DNA]</scope>
    <source>
        <strain evidence="6">CCUG 49571</strain>
    </source>
</reference>
<organism evidence="5 6">
    <name type="scientific">Cohnella hongkongensis</name>
    <dbReference type="NCBI Taxonomy" id="178337"/>
    <lineage>
        <taxon>Bacteria</taxon>
        <taxon>Bacillati</taxon>
        <taxon>Bacillota</taxon>
        <taxon>Bacilli</taxon>
        <taxon>Bacillales</taxon>
        <taxon>Paenibacillaceae</taxon>
        <taxon>Cohnella</taxon>
    </lineage>
</organism>
<protein>
    <submittedName>
        <fullName evidence="5">DeoR/GlpR family DNA-binding transcription regulator</fullName>
    </submittedName>
</protein>
<evidence type="ECO:0000256" key="2">
    <source>
        <dbReference type="ARBA" id="ARBA00023125"/>
    </source>
</evidence>
<dbReference type="RefSeq" id="WP_378102463.1">
    <property type="nucleotide sequence ID" value="NZ_JBHSEP010000031.1"/>
</dbReference>
<proteinExistence type="predicted"/>
<sequence length="250" mass="27068">MKERWSRILTAVNAAKEMTVADLSRRFSVSEVTIRKDLIELERQGLLLRRHGSAVALEQPAIPPFGIRSRLESDEKEAIARAAAELIHDGDSVLIDAGTTPMAVAVQLKPKKITVVTNSLAVGLELSDSPATVSLACGELIAGRNGVAGPDTEHYLERIRVNWAIIGASGFRPDQGFSTSSAIEAATKKKMIEAAHKVMLVVDHSKFARIKPALFAAFDRIDTVVTSVKTPPAVLRDLEARQIQVIAVEC</sequence>
<feature type="domain" description="HTH deoR-type" evidence="4">
    <location>
        <begin position="1"/>
        <end position="56"/>
    </location>
</feature>
<dbReference type="InterPro" id="IPR036388">
    <property type="entry name" value="WH-like_DNA-bd_sf"/>
</dbReference>
<dbReference type="GO" id="GO:0003677">
    <property type="term" value="F:DNA binding"/>
    <property type="evidence" value="ECO:0007669"/>
    <property type="project" value="UniProtKB-KW"/>
</dbReference>
<evidence type="ECO:0000256" key="1">
    <source>
        <dbReference type="ARBA" id="ARBA00023015"/>
    </source>
</evidence>
<evidence type="ECO:0000313" key="5">
    <source>
        <dbReference type="EMBL" id="MFC4601842.1"/>
    </source>
</evidence>
<dbReference type="Gene3D" id="1.10.10.10">
    <property type="entry name" value="Winged helix-like DNA-binding domain superfamily/Winged helix DNA-binding domain"/>
    <property type="match status" value="1"/>
</dbReference>
<dbReference type="PANTHER" id="PTHR30363">
    <property type="entry name" value="HTH-TYPE TRANSCRIPTIONAL REGULATOR SRLR-RELATED"/>
    <property type="match status" value="1"/>
</dbReference>
<name>A0ABV9FJF7_9BACL</name>
<evidence type="ECO:0000313" key="6">
    <source>
        <dbReference type="Proteomes" id="UP001596028"/>
    </source>
</evidence>
<comment type="caution">
    <text evidence="5">The sequence shown here is derived from an EMBL/GenBank/DDBJ whole genome shotgun (WGS) entry which is preliminary data.</text>
</comment>
<dbReference type="InterPro" id="IPR036390">
    <property type="entry name" value="WH_DNA-bd_sf"/>
</dbReference>
<dbReference type="InterPro" id="IPR014036">
    <property type="entry name" value="DeoR-like_C"/>
</dbReference>
<dbReference type="InterPro" id="IPR018356">
    <property type="entry name" value="Tscrpt_reg_HTH_DeoR_CS"/>
</dbReference>
<dbReference type="PRINTS" id="PR00037">
    <property type="entry name" value="HTHLACR"/>
</dbReference>
<dbReference type="InterPro" id="IPR050313">
    <property type="entry name" value="Carb_Metab_HTH_regulators"/>
</dbReference>
<evidence type="ECO:0000256" key="3">
    <source>
        <dbReference type="ARBA" id="ARBA00023163"/>
    </source>
</evidence>
<dbReference type="Pfam" id="PF08220">
    <property type="entry name" value="HTH_DeoR"/>
    <property type="match status" value="1"/>
</dbReference>
<dbReference type="SMART" id="SM01134">
    <property type="entry name" value="DeoRC"/>
    <property type="match status" value="1"/>
</dbReference>
<dbReference type="PROSITE" id="PS00894">
    <property type="entry name" value="HTH_DEOR_1"/>
    <property type="match status" value="1"/>
</dbReference>
<keyword evidence="2 5" id="KW-0238">DNA-binding</keyword>
<dbReference type="SMART" id="SM00420">
    <property type="entry name" value="HTH_DEOR"/>
    <property type="match status" value="1"/>
</dbReference>
<keyword evidence="3" id="KW-0804">Transcription</keyword>
<dbReference type="SUPFAM" id="SSF100950">
    <property type="entry name" value="NagB/RpiA/CoA transferase-like"/>
    <property type="match status" value="1"/>
</dbReference>
<gene>
    <name evidence="5" type="ORF">ACFO3S_26635</name>
</gene>
<dbReference type="PROSITE" id="PS51000">
    <property type="entry name" value="HTH_DEOR_2"/>
    <property type="match status" value="1"/>
</dbReference>
<accession>A0ABV9FJF7</accession>
<evidence type="ECO:0000259" key="4">
    <source>
        <dbReference type="PROSITE" id="PS51000"/>
    </source>
</evidence>
<dbReference type="InterPro" id="IPR037171">
    <property type="entry name" value="NagB/RpiA_transferase-like"/>
</dbReference>
<dbReference type="Proteomes" id="UP001596028">
    <property type="component" value="Unassembled WGS sequence"/>
</dbReference>